<evidence type="ECO:0000313" key="8">
    <source>
        <dbReference type="Proteomes" id="UP000009102"/>
    </source>
</evidence>
<proteinExistence type="predicted"/>
<evidence type="ECO:0000259" key="6">
    <source>
        <dbReference type="Pfam" id="PF00149"/>
    </source>
</evidence>
<dbReference type="EMBL" id="CP001801">
    <property type="protein sequence ID" value="ACX96851.1"/>
    <property type="molecule type" value="Genomic_DNA"/>
</dbReference>
<dbReference type="InterPro" id="IPR004843">
    <property type="entry name" value="Calcineurin-like_PHP"/>
</dbReference>
<gene>
    <name evidence="7" type="ordered locus">Hneap_2029</name>
</gene>
<dbReference type="OrthoDB" id="9802481at2"/>
<dbReference type="Proteomes" id="UP000009102">
    <property type="component" value="Chromosome"/>
</dbReference>
<evidence type="ECO:0000256" key="5">
    <source>
        <dbReference type="ARBA" id="ARBA00023211"/>
    </source>
</evidence>
<dbReference type="GO" id="GO:0046872">
    <property type="term" value="F:metal ion binding"/>
    <property type="evidence" value="ECO:0007669"/>
    <property type="project" value="UniProtKB-KW"/>
</dbReference>
<dbReference type="Pfam" id="PF00149">
    <property type="entry name" value="Metallophos"/>
    <property type="match status" value="1"/>
</dbReference>
<dbReference type="GO" id="GO:0016020">
    <property type="term" value="C:membrane"/>
    <property type="evidence" value="ECO:0007669"/>
    <property type="project" value="GOC"/>
</dbReference>
<dbReference type="KEGG" id="hna:Hneap_2029"/>
<evidence type="ECO:0000256" key="2">
    <source>
        <dbReference type="ARBA" id="ARBA00022519"/>
    </source>
</evidence>
<dbReference type="InterPro" id="IPR029052">
    <property type="entry name" value="Metallo-depent_PP-like"/>
</dbReference>
<evidence type="ECO:0000256" key="4">
    <source>
        <dbReference type="ARBA" id="ARBA00023136"/>
    </source>
</evidence>
<keyword evidence="4" id="KW-0472">Membrane</keyword>
<keyword evidence="8" id="KW-1185">Reference proteome</keyword>
<dbReference type="PANTHER" id="PTHR34990:SF2">
    <property type="entry name" value="BLL8164 PROTEIN"/>
    <property type="match status" value="1"/>
</dbReference>
<keyword evidence="5" id="KW-0464">Manganese</keyword>
<dbReference type="GO" id="GO:0008758">
    <property type="term" value="F:UDP-2,3-diacylglucosamine hydrolase activity"/>
    <property type="evidence" value="ECO:0007669"/>
    <property type="project" value="TreeGrafter"/>
</dbReference>
<dbReference type="PANTHER" id="PTHR34990">
    <property type="entry name" value="UDP-2,3-DIACYLGLUCOSAMINE HYDROLASE-RELATED"/>
    <property type="match status" value="1"/>
</dbReference>
<dbReference type="CDD" id="cd07398">
    <property type="entry name" value="MPP_YbbF-LpxH"/>
    <property type="match status" value="1"/>
</dbReference>
<organism evidence="7 8">
    <name type="scientific">Halothiobacillus neapolitanus (strain ATCC 23641 / DSM 15147 / CIP 104769 / NCIMB 8539 / c2)</name>
    <name type="common">Thiobacillus neapolitanus</name>
    <dbReference type="NCBI Taxonomy" id="555778"/>
    <lineage>
        <taxon>Bacteria</taxon>
        <taxon>Pseudomonadati</taxon>
        <taxon>Pseudomonadota</taxon>
        <taxon>Gammaproteobacteria</taxon>
        <taxon>Chromatiales</taxon>
        <taxon>Halothiobacillaceae</taxon>
        <taxon>Halothiobacillus</taxon>
    </lineage>
</organism>
<evidence type="ECO:0000256" key="3">
    <source>
        <dbReference type="ARBA" id="ARBA00022723"/>
    </source>
</evidence>
<dbReference type="SUPFAM" id="SSF56300">
    <property type="entry name" value="Metallo-dependent phosphatases"/>
    <property type="match status" value="1"/>
</dbReference>
<dbReference type="Gene3D" id="3.60.21.10">
    <property type="match status" value="1"/>
</dbReference>
<keyword evidence="1" id="KW-1003">Cell membrane</keyword>
<dbReference type="GO" id="GO:0009245">
    <property type="term" value="P:lipid A biosynthetic process"/>
    <property type="evidence" value="ECO:0007669"/>
    <property type="project" value="TreeGrafter"/>
</dbReference>
<dbReference type="HOGENOM" id="CLU_061126_1_0_6"/>
<evidence type="ECO:0000256" key="1">
    <source>
        <dbReference type="ARBA" id="ARBA00022475"/>
    </source>
</evidence>
<reference evidence="7 8" key="1">
    <citation type="submission" date="2009-10" db="EMBL/GenBank/DDBJ databases">
        <title>Complete sequence of Halothiobacillus neapolitanus c2.</title>
        <authorList>
            <consortium name="US DOE Joint Genome Institute"/>
            <person name="Lucas S."/>
            <person name="Copeland A."/>
            <person name="Lapidus A."/>
            <person name="Glavina del Rio T."/>
            <person name="Tice H."/>
            <person name="Bruce D."/>
            <person name="Goodwin L."/>
            <person name="Pitluck S."/>
            <person name="Davenport K."/>
            <person name="Brettin T."/>
            <person name="Detter J.C."/>
            <person name="Han C."/>
            <person name="Tapia R."/>
            <person name="Larimer F."/>
            <person name="Land M."/>
            <person name="Hauser L."/>
            <person name="Kyrpides N."/>
            <person name="Mikhailova N."/>
            <person name="Kerfeld C."/>
            <person name="Cannon G."/>
            <person name="Heinhort S."/>
        </authorList>
    </citation>
    <scope>NUCLEOTIDE SEQUENCE [LARGE SCALE GENOMIC DNA]</scope>
    <source>
        <strain evidence="8">ATCC 23641 / c2</strain>
    </source>
</reference>
<dbReference type="InterPro" id="IPR043461">
    <property type="entry name" value="LpxH-like"/>
</dbReference>
<keyword evidence="2" id="KW-0997">Cell inner membrane</keyword>
<dbReference type="eggNOG" id="COG2908">
    <property type="taxonomic scope" value="Bacteria"/>
</dbReference>
<protein>
    <submittedName>
        <fullName evidence="7">Metallophosphoesterase</fullName>
    </submittedName>
</protein>
<dbReference type="RefSeq" id="WP_012824883.1">
    <property type="nucleotide sequence ID" value="NC_013422.1"/>
</dbReference>
<name>D0KVM1_HALNC</name>
<feature type="domain" description="Calcineurin-like phosphoesterase" evidence="6">
    <location>
        <begin position="11"/>
        <end position="211"/>
    </location>
</feature>
<keyword evidence="3" id="KW-0479">Metal-binding</keyword>
<evidence type="ECO:0000313" key="7">
    <source>
        <dbReference type="EMBL" id="ACX96851.1"/>
    </source>
</evidence>
<dbReference type="AlphaFoldDB" id="D0KVM1"/>
<sequence>MSQNAGLLSYRSVFISDVHLGTKDARAEYLLDFLSHIRCEYLFLNGDIFDIWKMKTSRWHWPLLNTQLLQRVMELAAQGTQVVFVPGNHDEFFRDYLGSELGGVQIHREYRHTLADGRQALILHGDEFDGVVRHSRVLKWIGNAGYELLMGLNRISTRIRRLLGKGYWSLSLAIKNQVPNARTYIEKFETAAIRHAREQDVDVVVCGHIHHANLRQDGSILYANSGDWVEHCTAIIEQTNGALELVNWAKESADRLDVRTLIHSLPVTAAARMKPSQSAESTTVHS</sequence>
<accession>D0KVM1</accession>